<evidence type="ECO:0000256" key="1">
    <source>
        <dbReference type="ARBA" id="ARBA00000085"/>
    </source>
</evidence>
<dbReference type="InterPro" id="IPR001315">
    <property type="entry name" value="CARD"/>
</dbReference>
<keyword evidence="8" id="KW-1133">Transmembrane helix</keyword>
<dbReference type="PROSITE" id="PS50209">
    <property type="entry name" value="CARD"/>
    <property type="match status" value="1"/>
</dbReference>
<dbReference type="Proteomes" id="UP000093807">
    <property type="component" value="Unassembled WGS sequence"/>
</dbReference>
<feature type="domain" description="CARD" evidence="10">
    <location>
        <begin position="221"/>
        <end position="287"/>
    </location>
</feature>
<dbReference type="EC" id="2.7.13.3" evidence="2"/>
<evidence type="ECO:0000256" key="2">
    <source>
        <dbReference type="ARBA" id="ARBA00012438"/>
    </source>
</evidence>
<comment type="caution">
    <text evidence="11">The sequence shown here is derived from an EMBL/GenBank/DDBJ whole genome shotgun (WGS) entry which is preliminary data.</text>
</comment>
<keyword evidence="8" id="KW-0812">Transmembrane</keyword>
<dbReference type="PANTHER" id="PTHR43065:SF46">
    <property type="entry name" value="C4-DICARBOXYLATE TRANSPORT SENSOR PROTEIN DCTB"/>
    <property type="match status" value="1"/>
</dbReference>
<gene>
    <name evidence="11" type="primary">fixL</name>
    <name evidence="11" type="ORF">FLB_16260</name>
</gene>
<keyword evidence="3 11" id="KW-0808">Transferase</keyword>
<dbReference type="GO" id="GO:0004673">
    <property type="term" value="F:protein histidine kinase activity"/>
    <property type="evidence" value="ECO:0007669"/>
    <property type="project" value="UniProtKB-EC"/>
</dbReference>
<dbReference type="Pfam" id="PF02518">
    <property type="entry name" value="HATPase_c"/>
    <property type="match status" value="1"/>
</dbReference>
<reference evidence="11 12" key="1">
    <citation type="submission" date="2016-06" db="EMBL/GenBank/DDBJ databases">
        <title>Draft genome sequence of Flavobacterium succinicans strain DD5b.</title>
        <authorList>
            <person name="Poehlein A."/>
            <person name="Daniel R."/>
            <person name="Simeonova D.D."/>
        </authorList>
    </citation>
    <scope>NUCLEOTIDE SEQUENCE [LARGE SCALE GENOMIC DNA]</scope>
    <source>
        <strain evidence="11 12">DD5b</strain>
    </source>
</reference>
<feature type="transmembrane region" description="Helical" evidence="8">
    <location>
        <begin position="35"/>
        <end position="55"/>
    </location>
</feature>
<organism evidence="11 12">
    <name type="scientific">Flavobacterium succinicans</name>
    <dbReference type="NCBI Taxonomy" id="29536"/>
    <lineage>
        <taxon>Bacteria</taxon>
        <taxon>Pseudomonadati</taxon>
        <taxon>Bacteroidota</taxon>
        <taxon>Flavobacteriia</taxon>
        <taxon>Flavobacteriales</taxon>
        <taxon>Flavobacteriaceae</taxon>
        <taxon>Flavobacterium</taxon>
    </lineage>
</organism>
<evidence type="ECO:0000313" key="11">
    <source>
        <dbReference type="EMBL" id="OAZ03937.1"/>
    </source>
</evidence>
<dbReference type="GO" id="GO:0005524">
    <property type="term" value="F:ATP binding"/>
    <property type="evidence" value="ECO:0007669"/>
    <property type="project" value="UniProtKB-KW"/>
</dbReference>
<dbReference type="GO" id="GO:0000160">
    <property type="term" value="P:phosphorelay signal transduction system"/>
    <property type="evidence" value="ECO:0007669"/>
    <property type="project" value="UniProtKB-KW"/>
</dbReference>
<dbReference type="InterPro" id="IPR005467">
    <property type="entry name" value="His_kinase_dom"/>
</dbReference>
<evidence type="ECO:0000256" key="3">
    <source>
        <dbReference type="ARBA" id="ARBA00022679"/>
    </source>
</evidence>
<dbReference type="OrthoDB" id="1931120at2"/>
<evidence type="ECO:0000259" key="10">
    <source>
        <dbReference type="PROSITE" id="PS50209"/>
    </source>
</evidence>
<dbReference type="EMBL" id="JMTM01000046">
    <property type="protein sequence ID" value="OAZ03937.1"/>
    <property type="molecule type" value="Genomic_DNA"/>
</dbReference>
<feature type="domain" description="Histidine kinase" evidence="9">
    <location>
        <begin position="231"/>
        <end position="443"/>
    </location>
</feature>
<dbReference type="PATRIC" id="fig|29536.5.peg.1707"/>
<dbReference type="SMART" id="SM00387">
    <property type="entry name" value="HATPase_c"/>
    <property type="match status" value="1"/>
</dbReference>
<evidence type="ECO:0000256" key="8">
    <source>
        <dbReference type="SAM" id="Phobius"/>
    </source>
</evidence>
<proteinExistence type="predicted"/>
<name>A0A199XR90_9FLAO</name>
<keyword evidence="7" id="KW-0902">Two-component regulatory system</keyword>
<dbReference type="AlphaFoldDB" id="A0A199XR90"/>
<feature type="transmembrane region" description="Helical" evidence="8">
    <location>
        <begin position="12"/>
        <end position="29"/>
    </location>
</feature>
<evidence type="ECO:0000256" key="5">
    <source>
        <dbReference type="ARBA" id="ARBA00022777"/>
    </source>
</evidence>
<dbReference type="Gene3D" id="3.30.565.10">
    <property type="entry name" value="Histidine kinase-like ATPase, C-terminal domain"/>
    <property type="match status" value="1"/>
</dbReference>
<dbReference type="InterPro" id="IPR003594">
    <property type="entry name" value="HATPase_dom"/>
</dbReference>
<evidence type="ECO:0000256" key="7">
    <source>
        <dbReference type="ARBA" id="ARBA00023012"/>
    </source>
</evidence>
<accession>A0A199XR90</accession>
<dbReference type="InterPro" id="IPR004358">
    <property type="entry name" value="Sig_transdc_His_kin-like_C"/>
</dbReference>
<evidence type="ECO:0000256" key="4">
    <source>
        <dbReference type="ARBA" id="ARBA00022741"/>
    </source>
</evidence>
<comment type="catalytic activity">
    <reaction evidence="1">
        <text>ATP + protein L-histidine = ADP + protein N-phospho-L-histidine.</text>
        <dbReference type="EC" id="2.7.13.3"/>
    </reaction>
</comment>
<dbReference type="PROSITE" id="PS50109">
    <property type="entry name" value="HIS_KIN"/>
    <property type="match status" value="1"/>
</dbReference>
<evidence type="ECO:0000256" key="6">
    <source>
        <dbReference type="ARBA" id="ARBA00022840"/>
    </source>
</evidence>
<sequence>MFKTQKTHHYLFLRLLVLFCGVVLSFFLYSKNLVYSCFLSSLLSFLLLMELYFFLKNAMQFYDRIISLMLNNDFTSDFSKVSANTNPNAIYKLYEKLKNKENDTFSKDIVYSSILNNIESGILILEKSENDWNVFLMNNYFSKHFQVPKVTKWHYLATLLPSLCEFIEAQEFKEMKSPIQIQVDKKETQTFVIQTSVTKTLNKEYYVILLDSIQKVVDKKEKEAWINLMKVISHELLNSLTPIRSLSQNLNELIQQDSLSNEDLEDIKQSVITMHNRSNHLQEFVESYRILAMLPTPKKEKTELSKLINDALQIMLPLFKKENITVNNTLHQTLWILIDKNQIEQVFINLLTNCMYALENKENKEISINVERFEQRLYVIITDNGSGIEAEIQDKIFLPFFTTRKKGAGIGLTLSKSIIEAHGGYLSFECEENKTQFKICLLV</sequence>
<protein>
    <recommendedName>
        <fullName evidence="2">histidine kinase</fullName>
        <ecNumber evidence="2">2.7.13.3</ecNumber>
    </recommendedName>
</protein>
<keyword evidence="6" id="KW-0067">ATP-binding</keyword>
<keyword evidence="5" id="KW-0418">Kinase</keyword>
<evidence type="ECO:0000259" key="9">
    <source>
        <dbReference type="PROSITE" id="PS50109"/>
    </source>
</evidence>
<evidence type="ECO:0000313" key="12">
    <source>
        <dbReference type="Proteomes" id="UP000093807"/>
    </source>
</evidence>
<dbReference type="PANTHER" id="PTHR43065">
    <property type="entry name" value="SENSOR HISTIDINE KINASE"/>
    <property type="match status" value="1"/>
</dbReference>
<dbReference type="InterPro" id="IPR036890">
    <property type="entry name" value="HATPase_C_sf"/>
</dbReference>
<dbReference type="SUPFAM" id="SSF55874">
    <property type="entry name" value="ATPase domain of HSP90 chaperone/DNA topoisomerase II/histidine kinase"/>
    <property type="match status" value="1"/>
</dbReference>
<keyword evidence="4" id="KW-0547">Nucleotide-binding</keyword>
<keyword evidence="8" id="KW-0472">Membrane</keyword>
<keyword evidence="12" id="KW-1185">Reference proteome</keyword>
<dbReference type="PRINTS" id="PR00344">
    <property type="entry name" value="BCTRLSENSOR"/>
</dbReference>